<dbReference type="GO" id="GO:0016799">
    <property type="term" value="F:hydrolase activity, hydrolyzing N-glycosyl compounds"/>
    <property type="evidence" value="ECO:0007669"/>
    <property type="project" value="InterPro"/>
</dbReference>
<dbReference type="AlphaFoldDB" id="A0A1U7N3F8"/>
<accession>A0A1U7N3F8</accession>
<evidence type="ECO:0000313" key="4">
    <source>
        <dbReference type="Proteomes" id="UP000186657"/>
    </source>
</evidence>
<dbReference type="InterPro" id="IPR048527">
    <property type="entry name" value="Sde182_C"/>
</dbReference>
<reference evidence="3 4" key="1">
    <citation type="submission" date="2016-10" db="EMBL/GenBank/DDBJ databases">
        <title>Comparative genomics uncovers the prolific and rare metabolic potential of the cyanobacterial genus Moorea.</title>
        <authorList>
            <person name="Leao T."/>
            <person name="Castelao G."/>
            <person name="Korobeynikov A."/>
            <person name="Monroe E.A."/>
            <person name="Podell S."/>
            <person name="Glukhov E."/>
            <person name="Allen E."/>
            <person name="Gerwick W.H."/>
            <person name="Gerwick L."/>
        </authorList>
    </citation>
    <scope>NUCLEOTIDE SEQUENCE [LARGE SCALE GENOMIC DNA]</scope>
    <source>
        <strain evidence="3 4">PNG5-198</strain>
    </source>
</reference>
<dbReference type="Pfam" id="PF21027">
    <property type="entry name" value="Sde0182_C"/>
    <property type="match status" value="1"/>
</dbReference>
<organism evidence="3 4">
    <name type="scientific">Moorena bouillonii PNG</name>
    <dbReference type="NCBI Taxonomy" id="568701"/>
    <lineage>
        <taxon>Bacteria</taxon>
        <taxon>Bacillati</taxon>
        <taxon>Cyanobacteriota</taxon>
        <taxon>Cyanophyceae</taxon>
        <taxon>Coleofasciculales</taxon>
        <taxon>Coleofasciculaceae</taxon>
        <taxon>Moorena</taxon>
    </lineage>
</organism>
<dbReference type="EMBL" id="MKZS01000001">
    <property type="protein sequence ID" value="OLT60492.1"/>
    <property type="molecule type" value="Genomic_DNA"/>
</dbReference>
<dbReference type="Pfam" id="PF07632">
    <property type="entry name" value="Sde182_NH-like"/>
    <property type="match status" value="1"/>
</dbReference>
<dbReference type="InterPro" id="IPR011483">
    <property type="entry name" value="Sde182_NH-like"/>
</dbReference>
<dbReference type="Gene3D" id="2.60.40.10">
    <property type="entry name" value="Immunoglobulins"/>
    <property type="match status" value="1"/>
</dbReference>
<evidence type="ECO:0000259" key="2">
    <source>
        <dbReference type="Pfam" id="PF21027"/>
    </source>
</evidence>
<name>A0A1U7N3F8_9CYAN</name>
<dbReference type="SUPFAM" id="SSF53590">
    <property type="entry name" value="Nucleoside hydrolase"/>
    <property type="match status" value="1"/>
</dbReference>
<feature type="domain" description="Cellulose-binding Sde182 C-terminal" evidence="2">
    <location>
        <begin position="404"/>
        <end position="483"/>
    </location>
</feature>
<dbReference type="Gene3D" id="3.90.245.10">
    <property type="entry name" value="Ribonucleoside hydrolase-like"/>
    <property type="match status" value="1"/>
</dbReference>
<sequence length="491" mass="56033">MKNQLSLFLIVMNKLKIPFVLVGLLLFITECGDNKSSKPGELVPSTTTDYPAKDFRYVICTDMTHDDDNSLIRLLHYANEIDIEAITVTDQGPETNKIENWPEKMWNRAMAIFEAYGQVVDNLRLHDPNFPSVEYFRSITKQGKGTAQRMTGSSDNGQEKFWDYVGEDWDSEASELLIKVFEKDDDRPIYIGFWGGSITFAQAMWRYQQNHSPSEVQALLDKMIFHCISFQDVTFDMFVDLDSIGKNIGTKKSFYGDYDGKRHYPRMLLADGNNFWKYIGAVNEDSIYKYSGPLGDLYDKGGEGDTPAFLNLIAMNRGLSHIENPEFGGWGDMFKKYGLKNVWVADHNKPEELMKWLPETTNSFYARCMWEENDYESCNHDPIAAFDSDSSPAFVYLSAKPGDKVSLSAQGSYDPDNDELKYSWFYYPEASSGKAEVNINNHTEKEASFIMPQISVGLQIHLLLEVRDNGSPQLVAYKRVIIEALKSDEEV</sequence>
<protein>
    <recommendedName>
        <fullName evidence="5">DUF1593 domain-containing protein</fullName>
    </recommendedName>
</protein>
<dbReference type="Proteomes" id="UP000186657">
    <property type="component" value="Unassembled WGS sequence"/>
</dbReference>
<dbReference type="InterPro" id="IPR036452">
    <property type="entry name" value="Ribo_hydro-like"/>
</dbReference>
<comment type="caution">
    <text evidence="3">The sequence shown here is derived from an EMBL/GenBank/DDBJ whole genome shotgun (WGS) entry which is preliminary data.</text>
</comment>
<evidence type="ECO:0008006" key="5">
    <source>
        <dbReference type="Google" id="ProtNLM"/>
    </source>
</evidence>
<evidence type="ECO:0000313" key="3">
    <source>
        <dbReference type="EMBL" id="OLT60492.1"/>
    </source>
</evidence>
<proteinExistence type="predicted"/>
<keyword evidence="4" id="KW-1185">Reference proteome</keyword>
<dbReference type="RefSeq" id="WP_075900771.1">
    <property type="nucleotide sequence ID" value="NZ_MKZS01000001.1"/>
</dbReference>
<gene>
    <name evidence="3" type="ORF">BJP37_17215</name>
</gene>
<dbReference type="InterPro" id="IPR013783">
    <property type="entry name" value="Ig-like_fold"/>
</dbReference>
<evidence type="ECO:0000259" key="1">
    <source>
        <dbReference type="Pfam" id="PF07632"/>
    </source>
</evidence>
<feature type="domain" description="Cellulose-binding Sde182 nucleoside hydrolase-like" evidence="1">
    <location>
        <begin position="56"/>
        <end position="332"/>
    </location>
</feature>